<keyword evidence="6" id="KW-0732">Signal</keyword>
<keyword evidence="8" id="KW-1185">Reference proteome</keyword>
<dbReference type="EMBL" id="JABSTU010000005">
    <property type="protein sequence ID" value="KAH8032119.1"/>
    <property type="molecule type" value="Genomic_DNA"/>
</dbReference>
<evidence type="ECO:0000256" key="6">
    <source>
        <dbReference type="SAM" id="SignalP"/>
    </source>
</evidence>
<keyword evidence="3" id="KW-0460">Magnesium</keyword>
<evidence type="ECO:0000313" key="8">
    <source>
        <dbReference type="Proteomes" id="UP000821866"/>
    </source>
</evidence>
<comment type="catalytic activity">
    <reaction evidence="1">
        <text>an N-(acyl)-sphingosylphosphoethanolamine = an N-(acyl)-sphingosyl-1,3-cyclic phosphate + ethanolamine</text>
        <dbReference type="Rhea" id="RHEA:60648"/>
        <dbReference type="ChEBI" id="CHEBI:57603"/>
        <dbReference type="ChEBI" id="CHEBI:143891"/>
        <dbReference type="ChEBI" id="CHEBI:143892"/>
    </reaction>
</comment>
<dbReference type="GO" id="GO:0046872">
    <property type="term" value="F:metal ion binding"/>
    <property type="evidence" value="ECO:0007669"/>
    <property type="project" value="UniProtKB-KW"/>
</dbReference>
<dbReference type="GO" id="GO:0006580">
    <property type="term" value="P:ethanolamine metabolic process"/>
    <property type="evidence" value="ECO:0007669"/>
    <property type="project" value="TreeGrafter"/>
</dbReference>
<evidence type="ECO:0000256" key="1">
    <source>
        <dbReference type="ARBA" id="ARBA00000110"/>
    </source>
</evidence>
<accession>A0A9J6ED37</accession>
<dbReference type="SUPFAM" id="SSF51695">
    <property type="entry name" value="PLC-like phosphodiesterases"/>
    <property type="match status" value="1"/>
</dbReference>
<comment type="caution">
    <text evidence="7">The sequence shown here is derived from an EMBL/GenBank/DDBJ whole genome shotgun (WGS) entry which is preliminary data.</text>
</comment>
<dbReference type="VEuPathDB" id="VectorBase:LOC119163889"/>
<sequence>MVSEMVISAAVALLELSLVMLYFVQPADDALAAEVLLGVWREDEGSLPPVFVDFDGTHDQPHDMLEFILKTKRMGVHGVRVYLNLSIQATVDWDTLRDRKPAVVEEIFRNLLHHDVKLMLQVKDHDVHAGKFISYLFRWLPDMSRRVMVVSSSPLFLFTLGGNNKSIVKALVWWPCSLAYVDLKCTMPRHKKIGWHLVALAAEWIYQWCFHCGLLTRVSMASAVVVDASHVRSRFVRHWRGRGMRAVVFASDDPTEQEYLRRVLQVPIVTRYRS</sequence>
<dbReference type="AlphaFoldDB" id="A0A9J6ED37"/>
<keyword evidence="2" id="KW-0479">Metal-binding</keyword>
<dbReference type="InterPro" id="IPR017946">
    <property type="entry name" value="PLC-like_Pdiesterase_TIM-brl"/>
</dbReference>
<name>A0A9J6ED37_RHIMP</name>
<keyword evidence="4" id="KW-1015">Disulfide bond</keyword>
<reference evidence="7" key="1">
    <citation type="journal article" date="2020" name="Cell">
        <title>Large-Scale Comparative Analyses of Tick Genomes Elucidate Their Genetic Diversity and Vector Capacities.</title>
        <authorList>
            <consortium name="Tick Genome and Microbiome Consortium (TIGMIC)"/>
            <person name="Jia N."/>
            <person name="Wang J."/>
            <person name="Shi W."/>
            <person name="Du L."/>
            <person name="Sun Y."/>
            <person name="Zhan W."/>
            <person name="Jiang J.F."/>
            <person name="Wang Q."/>
            <person name="Zhang B."/>
            <person name="Ji P."/>
            <person name="Bell-Sakyi L."/>
            <person name="Cui X.M."/>
            <person name="Yuan T.T."/>
            <person name="Jiang B.G."/>
            <person name="Yang W.F."/>
            <person name="Lam T.T."/>
            <person name="Chang Q.C."/>
            <person name="Ding S.J."/>
            <person name="Wang X.J."/>
            <person name="Zhu J.G."/>
            <person name="Ruan X.D."/>
            <person name="Zhao L."/>
            <person name="Wei J.T."/>
            <person name="Ye R.Z."/>
            <person name="Que T.C."/>
            <person name="Du C.H."/>
            <person name="Zhou Y.H."/>
            <person name="Cheng J.X."/>
            <person name="Dai P.F."/>
            <person name="Guo W.B."/>
            <person name="Han X.H."/>
            <person name="Huang E.J."/>
            <person name="Li L.F."/>
            <person name="Wei W."/>
            <person name="Gao Y.C."/>
            <person name="Liu J.Z."/>
            <person name="Shao H.Z."/>
            <person name="Wang X."/>
            <person name="Wang C.C."/>
            <person name="Yang T.C."/>
            <person name="Huo Q.B."/>
            <person name="Li W."/>
            <person name="Chen H.Y."/>
            <person name="Chen S.E."/>
            <person name="Zhou L.G."/>
            <person name="Ni X.B."/>
            <person name="Tian J.H."/>
            <person name="Sheng Y."/>
            <person name="Liu T."/>
            <person name="Pan Y.S."/>
            <person name="Xia L.Y."/>
            <person name="Li J."/>
            <person name="Zhao F."/>
            <person name="Cao W.C."/>
        </authorList>
    </citation>
    <scope>NUCLEOTIDE SEQUENCE</scope>
    <source>
        <strain evidence="7">Rmic-2018</strain>
    </source>
</reference>
<evidence type="ECO:0000256" key="2">
    <source>
        <dbReference type="ARBA" id="ARBA00022723"/>
    </source>
</evidence>
<proteinExistence type="predicted"/>
<feature type="chain" id="PRO_5039954919" evidence="6">
    <location>
        <begin position="33"/>
        <end position="274"/>
    </location>
</feature>
<dbReference type="Proteomes" id="UP000821866">
    <property type="component" value="Chromosome 3"/>
</dbReference>
<dbReference type="GO" id="GO:0006644">
    <property type="term" value="P:phospholipid metabolic process"/>
    <property type="evidence" value="ECO:0007669"/>
    <property type="project" value="TreeGrafter"/>
</dbReference>
<dbReference type="PANTHER" id="PTHR46320">
    <property type="entry name" value="GLYCEROPHOSPHODIESTER PHOSPHODIESTERASE 1"/>
    <property type="match status" value="1"/>
</dbReference>
<feature type="signal peptide" evidence="6">
    <location>
        <begin position="1"/>
        <end position="32"/>
    </location>
</feature>
<reference evidence="7" key="2">
    <citation type="submission" date="2021-09" db="EMBL/GenBank/DDBJ databases">
        <authorList>
            <person name="Jia N."/>
            <person name="Wang J."/>
            <person name="Shi W."/>
            <person name="Du L."/>
            <person name="Sun Y."/>
            <person name="Zhan W."/>
            <person name="Jiang J."/>
            <person name="Wang Q."/>
            <person name="Zhang B."/>
            <person name="Ji P."/>
            <person name="Sakyi L.B."/>
            <person name="Cui X."/>
            <person name="Yuan T."/>
            <person name="Jiang B."/>
            <person name="Yang W."/>
            <person name="Lam T.T.-Y."/>
            <person name="Chang Q."/>
            <person name="Ding S."/>
            <person name="Wang X."/>
            <person name="Zhu J."/>
            <person name="Ruan X."/>
            <person name="Zhao L."/>
            <person name="Wei J."/>
            <person name="Que T."/>
            <person name="Du C."/>
            <person name="Cheng J."/>
            <person name="Dai P."/>
            <person name="Han X."/>
            <person name="Huang E."/>
            <person name="Gao Y."/>
            <person name="Liu J."/>
            <person name="Shao H."/>
            <person name="Ye R."/>
            <person name="Li L."/>
            <person name="Wei W."/>
            <person name="Wang X."/>
            <person name="Wang C."/>
            <person name="Huo Q."/>
            <person name="Li W."/>
            <person name="Guo W."/>
            <person name="Chen H."/>
            <person name="Chen S."/>
            <person name="Zhou L."/>
            <person name="Zhou L."/>
            <person name="Ni X."/>
            <person name="Tian J."/>
            <person name="Zhou Y."/>
            <person name="Sheng Y."/>
            <person name="Liu T."/>
            <person name="Pan Y."/>
            <person name="Xia L."/>
            <person name="Li J."/>
            <person name="Zhao F."/>
            <person name="Cao W."/>
        </authorList>
    </citation>
    <scope>NUCLEOTIDE SEQUENCE</scope>
    <source>
        <strain evidence="7">Rmic-2018</strain>
        <tissue evidence="7">Larvae</tissue>
    </source>
</reference>
<dbReference type="GO" id="GO:0008889">
    <property type="term" value="F:glycerophosphodiester phosphodiesterase activity"/>
    <property type="evidence" value="ECO:0007669"/>
    <property type="project" value="TreeGrafter"/>
</dbReference>
<dbReference type="GO" id="GO:0070291">
    <property type="term" value="P:N-acylethanolamine metabolic process"/>
    <property type="evidence" value="ECO:0007669"/>
    <property type="project" value="TreeGrafter"/>
</dbReference>
<organism evidence="7 8">
    <name type="scientific">Rhipicephalus microplus</name>
    <name type="common">Cattle tick</name>
    <name type="synonym">Boophilus microplus</name>
    <dbReference type="NCBI Taxonomy" id="6941"/>
    <lineage>
        <taxon>Eukaryota</taxon>
        <taxon>Metazoa</taxon>
        <taxon>Ecdysozoa</taxon>
        <taxon>Arthropoda</taxon>
        <taxon>Chelicerata</taxon>
        <taxon>Arachnida</taxon>
        <taxon>Acari</taxon>
        <taxon>Parasitiformes</taxon>
        <taxon>Ixodida</taxon>
        <taxon>Ixodoidea</taxon>
        <taxon>Ixodidae</taxon>
        <taxon>Rhipicephalinae</taxon>
        <taxon>Rhipicephalus</taxon>
        <taxon>Boophilus</taxon>
    </lineage>
</organism>
<evidence type="ECO:0000256" key="4">
    <source>
        <dbReference type="ARBA" id="ARBA00023157"/>
    </source>
</evidence>
<dbReference type="GO" id="GO:0016829">
    <property type="term" value="F:lyase activity"/>
    <property type="evidence" value="ECO:0007669"/>
    <property type="project" value="UniProtKB-KW"/>
</dbReference>
<evidence type="ECO:0000313" key="7">
    <source>
        <dbReference type="EMBL" id="KAH8032119.1"/>
    </source>
</evidence>
<dbReference type="GO" id="GO:0005886">
    <property type="term" value="C:plasma membrane"/>
    <property type="evidence" value="ECO:0007669"/>
    <property type="project" value="TreeGrafter"/>
</dbReference>
<dbReference type="PANTHER" id="PTHR46320:SF1">
    <property type="entry name" value="GLYCEROPHOSPHODIESTER PHOSPHODIESTERASE 1"/>
    <property type="match status" value="1"/>
</dbReference>
<keyword evidence="5" id="KW-0456">Lyase</keyword>
<evidence type="ECO:0000256" key="5">
    <source>
        <dbReference type="ARBA" id="ARBA00023239"/>
    </source>
</evidence>
<evidence type="ECO:0000256" key="3">
    <source>
        <dbReference type="ARBA" id="ARBA00022842"/>
    </source>
</evidence>
<gene>
    <name evidence="7" type="ORF">HPB51_023229</name>
</gene>
<protein>
    <submittedName>
        <fullName evidence="7">Uncharacterized protein</fullName>
    </submittedName>
</protein>